<feature type="chain" id="PRO_5035267597" evidence="8">
    <location>
        <begin position="21"/>
        <end position="216"/>
    </location>
</feature>
<evidence type="ECO:0000256" key="7">
    <source>
        <dbReference type="SAM" id="Phobius"/>
    </source>
</evidence>
<organism evidence="10 11">
    <name type="scientific">Candidatus Desulfatibia vada</name>
    <dbReference type="NCBI Taxonomy" id="2841696"/>
    <lineage>
        <taxon>Bacteria</taxon>
        <taxon>Pseudomonadati</taxon>
        <taxon>Thermodesulfobacteriota</taxon>
        <taxon>Desulfobacteria</taxon>
        <taxon>Desulfobacterales</taxon>
        <taxon>Desulfobacterales incertae sedis</taxon>
        <taxon>Candidatus Desulfatibia</taxon>
    </lineage>
</organism>
<comment type="subcellular location">
    <subcellularLocation>
        <location evidence="1">Membrane</location>
        <topology evidence="1">Single-pass membrane protein</topology>
    </subcellularLocation>
</comment>
<proteinExistence type="predicted"/>
<dbReference type="EMBL" id="JACNIG010000289">
    <property type="protein sequence ID" value="MBC8433312.1"/>
    <property type="molecule type" value="Genomic_DNA"/>
</dbReference>
<dbReference type="SMART" id="SM00287">
    <property type="entry name" value="SH3b"/>
    <property type="match status" value="1"/>
</dbReference>
<evidence type="ECO:0000256" key="4">
    <source>
        <dbReference type="ARBA" id="ARBA00022989"/>
    </source>
</evidence>
<dbReference type="InterPro" id="IPR003646">
    <property type="entry name" value="SH3-like_bac-type"/>
</dbReference>
<dbReference type="Pfam" id="PF08239">
    <property type="entry name" value="SH3_3"/>
    <property type="match status" value="1"/>
</dbReference>
<dbReference type="PROSITE" id="PS51781">
    <property type="entry name" value="SH3B"/>
    <property type="match status" value="1"/>
</dbReference>
<keyword evidence="3 8" id="KW-0732">Signal</keyword>
<keyword evidence="2 7" id="KW-0812">Transmembrane</keyword>
<evidence type="ECO:0000256" key="1">
    <source>
        <dbReference type="ARBA" id="ARBA00004167"/>
    </source>
</evidence>
<keyword evidence="6" id="KW-0175">Coiled coil</keyword>
<dbReference type="InterPro" id="IPR016476">
    <property type="entry name" value="SH3_dom_pro"/>
</dbReference>
<accession>A0A8J6TUY9</accession>
<reference evidence="10 11" key="1">
    <citation type="submission" date="2020-08" db="EMBL/GenBank/DDBJ databases">
        <title>Bridging the membrane lipid divide: bacteria of the FCB group superphylum have the potential to synthesize archaeal ether lipids.</title>
        <authorList>
            <person name="Villanueva L."/>
            <person name="Von Meijenfeldt F.A.B."/>
            <person name="Westbye A.B."/>
            <person name="Yadav S."/>
            <person name="Hopmans E.C."/>
            <person name="Dutilh B.E."/>
            <person name="Sinninghe Damste J.S."/>
        </authorList>
    </citation>
    <scope>NUCLEOTIDE SEQUENCE [LARGE SCALE GENOMIC DNA]</scope>
    <source>
        <strain evidence="10">NIOZ-UU17</strain>
    </source>
</reference>
<evidence type="ECO:0000313" key="10">
    <source>
        <dbReference type="EMBL" id="MBC8433312.1"/>
    </source>
</evidence>
<feature type="domain" description="SH3b" evidence="9">
    <location>
        <begin position="20"/>
        <end position="84"/>
    </location>
</feature>
<dbReference type="GO" id="GO:0016020">
    <property type="term" value="C:membrane"/>
    <property type="evidence" value="ECO:0007669"/>
    <property type="project" value="UniProtKB-SubCell"/>
</dbReference>
<feature type="coiled-coil region" evidence="6">
    <location>
        <begin position="111"/>
        <end position="183"/>
    </location>
</feature>
<dbReference type="AlphaFoldDB" id="A0A8J6TUY9"/>
<feature type="signal peptide" evidence="8">
    <location>
        <begin position="1"/>
        <end position="20"/>
    </location>
</feature>
<gene>
    <name evidence="10" type="ORF">H8D96_15485</name>
</gene>
<evidence type="ECO:0000256" key="3">
    <source>
        <dbReference type="ARBA" id="ARBA00022729"/>
    </source>
</evidence>
<dbReference type="Proteomes" id="UP000605201">
    <property type="component" value="Unassembled WGS sequence"/>
</dbReference>
<name>A0A8J6TUY9_9BACT</name>
<evidence type="ECO:0000256" key="5">
    <source>
        <dbReference type="ARBA" id="ARBA00023136"/>
    </source>
</evidence>
<sequence length="216" mass="24688">MRHFVFIGVLLILFSTAVQAETMYVSDLAEITLRTGKGIDHKIIAMIKSGQKVEVLEPDDQWTRIRLPSGKEGWVVSRFLTSKLPSRIELEQLKEKHKALLALADSPYTEISKLKDENQKLMAELAVSEKTLNALKTSYETLKSKSASLLKLQDSSENSVARLSEQQKEVERLEEELSKLERRQYIHWFLSGAAVLFVGFLMGYNAKRQRRQSSFL</sequence>
<dbReference type="Gene3D" id="2.30.30.40">
    <property type="entry name" value="SH3 Domains"/>
    <property type="match status" value="1"/>
</dbReference>
<evidence type="ECO:0000313" key="11">
    <source>
        <dbReference type="Proteomes" id="UP000605201"/>
    </source>
</evidence>
<evidence type="ECO:0000259" key="9">
    <source>
        <dbReference type="PROSITE" id="PS51781"/>
    </source>
</evidence>
<feature type="transmembrane region" description="Helical" evidence="7">
    <location>
        <begin position="185"/>
        <end position="204"/>
    </location>
</feature>
<comment type="caution">
    <text evidence="10">The sequence shown here is derived from an EMBL/GenBank/DDBJ whole genome shotgun (WGS) entry which is preliminary data.</text>
</comment>
<keyword evidence="4 7" id="KW-1133">Transmembrane helix</keyword>
<keyword evidence="5 7" id="KW-0472">Membrane</keyword>
<evidence type="ECO:0000256" key="8">
    <source>
        <dbReference type="SAM" id="SignalP"/>
    </source>
</evidence>
<dbReference type="NCBIfam" id="TIGR04211">
    <property type="entry name" value="SH3_and_anchor"/>
    <property type="match status" value="1"/>
</dbReference>
<evidence type="ECO:0000256" key="2">
    <source>
        <dbReference type="ARBA" id="ARBA00022692"/>
    </source>
</evidence>
<protein>
    <submittedName>
        <fullName evidence="10">TIGR04211 family SH3 domain-containing protein</fullName>
    </submittedName>
</protein>
<evidence type="ECO:0000256" key="6">
    <source>
        <dbReference type="SAM" id="Coils"/>
    </source>
</evidence>